<feature type="chain" id="PRO_5044860479" evidence="1">
    <location>
        <begin position="28"/>
        <end position="260"/>
    </location>
</feature>
<feature type="signal peptide" evidence="1">
    <location>
        <begin position="1"/>
        <end position="27"/>
    </location>
</feature>
<dbReference type="Proteomes" id="UP001364764">
    <property type="component" value="Chromosome"/>
</dbReference>
<reference evidence="2 3" key="1">
    <citation type="submission" date="2024-02" db="EMBL/GenBank/DDBJ databases">
        <title>Complete sequences of two Paenibacillus sp. strains and one Lysinibacillus strain isolated from the environment on STAA medium highlight biotechnological potential.</title>
        <authorList>
            <person name="Attere S.A."/>
            <person name="Piche L.C."/>
            <person name="Intertaglia L."/>
            <person name="Lami R."/>
            <person name="Charette S.J."/>
            <person name="Vincent A.T."/>
        </authorList>
    </citation>
    <scope>NUCLEOTIDE SEQUENCE [LARGE SCALE GENOMIC DNA]</scope>
    <source>
        <strain evidence="2 3">Y5S-7</strain>
    </source>
</reference>
<dbReference type="SUPFAM" id="SSF56973">
    <property type="entry name" value="Aerolisin/ETX pore-forming domain"/>
    <property type="match status" value="1"/>
</dbReference>
<accession>A0ABD8ARY4</accession>
<organism evidence="2 3">
    <name type="scientific">Paenibacillus amylolyticus</name>
    <dbReference type="NCBI Taxonomy" id="1451"/>
    <lineage>
        <taxon>Bacteria</taxon>
        <taxon>Bacillati</taxon>
        <taxon>Bacillota</taxon>
        <taxon>Bacilli</taxon>
        <taxon>Bacillales</taxon>
        <taxon>Paenibacillaceae</taxon>
        <taxon>Paenibacillus</taxon>
    </lineage>
</organism>
<sequence>MKLKLKFPVILSLVVALVGGTSSAAFAETENTVSAESNVSRAFIVEDGVKKELNTEQYDLLIKENEEKQQLLEAQKSIMTNRINIGDLKSRSNDDDLITPFALIDRSRYVQAGFVPTVYRQNLARRISVPVYNSGTQTATRTISFAASQSFTSNVSLSASHTKKAFTAGVSVGASWSNSYSNTDSIAQPIPPKKYSWMQYTPNMSNSFGTMYEELWNFDGKTNVKITDETYFLDVYIAKKGNAGLPDGLYVIMETDTVPN</sequence>
<dbReference type="AlphaFoldDB" id="A0ABD8ARY4"/>
<evidence type="ECO:0000313" key="3">
    <source>
        <dbReference type="Proteomes" id="UP001364764"/>
    </source>
</evidence>
<evidence type="ECO:0000313" key="2">
    <source>
        <dbReference type="EMBL" id="WWP20352.1"/>
    </source>
</evidence>
<name>A0ABD8ARY4_PAEAM</name>
<dbReference type="EMBL" id="CP145892">
    <property type="protein sequence ID" value="WWP20352.1"/>
    <property type="molecule type" value="Genomic_DNA"/>
</dbReference>
<proteinExistence type="predicted"/>
<dbReference type="GeneID" id="93479539"/>
<evidence type="ECO:0000256" key="1">
    <source>
        <dbReference type="SAM" id="SignalP"/>
    </source>
</evidence>
<gene>
    <name evidence="2" type="ORF">V6668_28700</name>
</gene>
<keyword evidence="1" id="KW-0732">Signal</keyword>
<protein>
    <submittedName>
        <fullName evidence="2">Uncharacterized protein</fullName>
    </submittedName>
</protein>
<dbReference type="RefSeq" id="WP_076320090.1">
    <property type="nucleotide sequence ID" value="NZ_CP145892.1"/>
</dbReference>